<sequence length="63" mass="6944">MEQLKIRNINNSWGLISVPENYSGRGNNLIRTNKKTAPMMRSGTGKAQYSDRADTCVVSIGTV</sequence>
<reference evidence="1" key="1">
    <citation type="submission" date="2019-11" db="EMBL/GenBank/DDBJ databases">
        <authorList>
            <person name="Feng L."/>
        </authorList>
    </citation>
    <scope>NUCLEOTIDE SEQUENCE</scope>
    <source>
        <strain evidence="1">CAmalonaticusLFYP1</strain>
    </source>
</reference>
<dbReference type="EMBL" id="CACRTI010000004">
    <property type="protein sequence ID" value="VYT36942.1"/>
    <property type="molecule type" value="Genomic_DNA"/>
</dbReference>
<gene>
    <name evidence="1" type="ORF">CALFYP1_04243</name>
</gene>
<proteinExistence type="predicted"/>
<protein>
    <submittedName>
        <fullName evidence="1">Uncharacterized protein</fullName>
    </submittedName>
</protein>
<accession>A0A6N2W7M2</accession>
<dbReference type="RefSeq" id="WP_228530478.1">
    <property type="nucleotide sequence ID" value="NZ_CP064180.1"/>
</dbReference>
<dbReference type="AlphaFoldDB" id="A0A6N2W7M2"/>
<evidence type="ECO:0000313" key="1">
    <source>
        <dbReference type="EMBL" id="VYT36942.1"/>
    </source>
</evidence>
<name>A0A6N2W7M2_CITAM</name>
<organism evidence="1">
    <name type="scientific">Citrobacter amalonaticus</name>
    <dbReference type="NCBI Taxonomy" id="35703"/>
    <lineage>
        <taxon>Bacteria</taxon>
        <taxon>Pseudomonadati</taxon>
        <taxon>Pseudomonadota</taxon>
        <taxon>Gammaproteobacteria</taxon>
        <taxon>Enterobacterales</taxon>
        <taxon>Enterobacteriaceae</taxon>
        <taxon>Citrobacter</taxon>
    </lineage>
</organism>